<name>A0A0B7HJA1_9FLAO</name>
<evidence type="ECO:0000313" key="2">
    <source>
        <dbReference type="Proteomes" id="UP000044026"/>
    </source>
</evidence>
<dbReference type="AlphaFoldDB" id="A0A0B7HJA1"/>
<sequence>MFSKLHLVYLFLTSIFLVGCPAYFEHLPDTPSYEPLIMERSDFEKSIQVQASIPMENAGKIYLKDHWLFLGDTHKGFHIYDNSNPENPVAVAFLSIPGATDLAIRDEVMYVNQATDLVAFSYDVNSGTITLHKRIKKAFPQMRSPDGFFHYIDDNKVIVDWIPKK</sequence>
<reference evidence="1 2" key="1">
    <citation type="submission" date="2015-01" db="EMBL/GenBank/DDBJ databases">
        <authorList>
            <person name="Xiang T."/>
            <person name="Song Y."/>
            <person name="Huang L."/>
            <person name="Wang B."/>
            <person name="Wu P."/>
        </authorList>
    </citation>
    <scope>NUCLEOTIDE SEQUENCE [LARGE SCALE GENOMIC DNA]</scope>
    <source>
        <strain evidence="1 2">Cc12</strain>
    </source>
</reference>
<dbReference type="EMBL" id="CDOE01000070">
    <property type="protein sequence ID" value="CEN37997.1"/>
    <property type="molecule type" value="Genomic_DNA"/>
</dbReference>
<accession>A0A0B7HJA1</accession>
<dbReference type="RefSeq" id="WP_042000803.1">
    <property type="nucleotide sequence ID" value="NZ_BOQI01000003.1"/>
</dbReference>
<protein>
    <submittedName>
        <fullName evidence="1">Uncharacterized protein</fullName>
    </submittedName>
</protein>
<dbReference type="Proteomes" id="UP000044026">
    <property type="component" value="Unassembled WGS sequence"/>
</dbReference>
<gene>
    <name evidence="1" type="ORF">CCAN12_720021</name>
</gene>
<evidence type="ECO:0000313" key="1">
    <source>
        <dbReference type="EMBL" id="CEN37997.1"/>
    </source>
</evidence>
<organism evidence="1 2">
    <name type="scientific">Capnocytophaga canimorsus</name>
    <dbReference type="NCBI Taxonomy" id="28188"/>
    <lineage>
        <taxon>Bacteria</taxon>
        <taxon>Pseudomonadati</taxon>
        <taxon>Bacteroidota</taxon>
        <taxon>Flavobacteriia</taxon>
        <taxon>Flavobacteriales</taxon>
        <taxon>Flavobacteriaceae</taxon>
        <taxon>Capnocytophaga</taxon>
    </lineage>
</organism>
<dbReference type="GeneID" id="69580750"/>
<proteinExistence type="predicted"/>
<dbReference type="PROSITE" id="PS51257">
    <property type="entry name" value="PROKAR_LIPOPROTEIN"/>
    <property type="match status" value="1"/>
</dbReference>